<dbReference type="InterPro" id="IPR002401">
    <property type="entry name" value="Cyt_P450_E_grp-I"/>
</dbReference>
<dbReference type="PRINTS" id="PR00463">
    <property type="entry name" value="EP450I"/>
</dbReference>
<protein>
    <submittedName>
        <fullName evidence="9">Cytochrome P450</fullName>
    </submittedName>
</protein>
<dbReference type="CDD" id="cd11049">
    <property type="entry name" value="CYP170A1-like"/>
    <property type="match status" value="1"/>
</dbReference>
<proteinExistence type="inferred from homology"/>
<evidence type="ECO:0000313" key="10">
    <source>
        <dbReference type="Proteomes" id="UP000242427"/>
    </source>
</evidence>
<evidence type="ECO:0000256" key="6">
    <source>
        <dbReference type="ARBA" id="ARBA00023033"/>
    </source>
</evidence>
<feature type="binding site" description="axial binding residue" evidence="7">
    <location>
        <position position="399"/>
    </location>
    <ligand>
        <name>heme</name>
        <dbReference type="ChEBI" id="CHEBI:30413"/>
    </ligand>
    <ligandPart>
        <name>Fe</name>
        <dbReference type="ChEBI" id="CHEBI:18248"/>
    </ligandPart>
</feature>
<evidence type="ECO:0000256" key="2">
    <source>
        <dbReference type="ARBA" id="ARBA00022617"/>
    </source>
</evidence>
<dbReference type="GO" id="GO:0016705">
    <property type="term" value="F:oxidoreductase activity, acting on paired donors, with incorporation or reduction of molecular oxygen"/>
    <property type="evidence" value="ECO:0007669"/>
    <property type="project" value="InterPro"/>
</dbReference>
<dbReference type="Pfam" id="PF00067">
    <property type="entry name" value="p450"/>
    <property type="match status" value="1"/>
</dbReference>
<reference evidence="9 10" key="1">
    <citation type="submission" date="2018-03" db="EMBL/GenBank/DDBJ databases">
        <title>Chitinolytic properties of Streptosporangium nondiastaticum TBG75A20.</title>
        <authorList>
            <person name="Gayathri V."/>
            <person name="Shiburaj S."/>
        </authorList>
    </citation>
    <scope>NUCLEOTIDE SEQUENCE [LARGE SCALE GENOMIC DNA]</scope>
    <source>
        <strain evidence="9 10">TBG75A20</strain>
    </source>
</reference>
<dbReference type="PRINTS" id="PR00385">
    <property type="entry name" value="P450"/>
</dbReference>
<gene>
    <name evidence="9" type="ORF">B7P34_02510</name>
</gene>
<organism evidence="9 10">
    <name type="scientific">Streptosporangium nondiastaticum</name>
    <dbReference type="NCBI Taxonomy" id="35764"/>
    <lineage>
        <taxon>Bacteria</taxon>
        <taxon>Bacillati</taxon>
        <taxon>Actinomycetota</taxon>
        <taxon>Actinomycetes</taxon>
        <taxon>Streptosporangiales</taxon>
        <taxon>Streptosporangiaceae</taxon>
        <taxon>Streptosporangium</taxon>
    </lineage>
</organism>
<dbReference type="InterPro" id="IPR001128">
    <property type="entry name" value="Cyt_P450"/>
</dbReference>
<dbReference type="InterPro" id="IPR050196">
    <property type="entry name" value="Cytochrome_P450_Monoox"/>
</dbReference>
<keyword evidence="10" id="KW-1185">Reference proteome</keyword>
<dbReference type="GO" id="GO:0020037">
    <property type="term" value="F:heme binding"/>
    <property type="evidence" value="ECO:0007669"/>
    <property type="project" value="InterPro"/>
</dbReference>
<evidence type="ECO:0000256" key="5">
    <source>
        <dbReference type="ARBA" id="ARBA00023004"/>
    </source>
</evidence>
<accession>A0A9X7JVJ6</accession>
<dbReference type="SUPFAM" id="SSF48264">
    <property type="entry name" value="Cytochrome P450"/>
    <property type="match status" value="1"/>
</dbReference>
<evidence type="ECO:0000256" key="7">
    <source>
        <dbReference type="PIRSR" id="PIRSR602401-1"/>
    </source>
</evidence>
<evidence type="ECO:0000256" key="4">
    <source>
        <dbReference type="ARBA" id="ARBA00023002"/>
    </source>
</evidence>
<keyword evidence="6 8" id="KW-0503">Monooxygenase</keyword>
<evidence type="ECO:0000256" key="3">
    <source>
        <dbReference type="ARBA" id="ARBA00022723"/>
    </source>
</evidence>
<comment type="caution">
    <text evidence="9">The sequence shown here is derived from an EMBL/GenBank/DDBJ whole genome shotgun (WGS) entry which is preliminary data.</text>
</comment>
<dbReference type="GO" id="GO:0005506">
    <property type="term" value="F:iron ion binding"/>
    <property type="evidence" value="ECO:0007669"/>
    <property type="project" value="InterPro"/>
</dbReference>
<dbReference type="EMBL" id="PXWG01000002">
    <property type="protein sequence ID" value="PSJ30434.1"/>
    <property type="molecule type" value="Genomic_DNA"/>
</dbReference>
<dbReference type="PANTHER" id="PTHR24291:SF50">
    <property type="entry name" value="BIFUNCTIONAL ALBAFLAVENONE MONOOXYGENASE_TERPENE SYNTHASE"/>
    <property type="match status" value="1"/>
</dbReference>
<evidence type="ECO:0000256" key="1">
    <source>
        <dbReference type="ARBA" id="ARBA00010617"/>
    </source>
</evidence>
<evidence type="ECO:0000256" key="8">
    <source>
        <dbReference type="RuleBase" id="RU000461"/>
    </source>
</evidence>
<dbReference type="PANTHER" id="PTHR24291">
    <property type="entry name" value="CYTOCHROME P450 FAMILY 4"/>
    <property type="match status" value="1"/>
</dbReference>
<dbReference type="Proteomes" id="UP000242427">
    <property type="component" value="Unassembled WGS sequence"/>
</dbReference>
<keyword evidence="3 7" id="KW-0479">Metal-binding</keyword>
<dbReference type="InterPro" id="IPR036396">
    <property type="entry name" value="Cyt_P450_sf"/>
</dbReference>
<dbReference type="InterPro" id="IPR017972">
    <property type="entry name" value="Cyt_P450_CS"/>
</dbReference>
<dbReference type="AlphaFoldDB" id="A0A9X7JVJ6"/>
<dbReference type="Gene3D" id="1.10.630.10">
    <property type="entry name" value="Cytochrome P450"/>
    <property type="match status" value="1"/>
</dbReference>
<dbReference type="OrthoDB" id="3217230at2"/>
<keyword evidence="2 7" id="KW-0349">Heme</keyword>
<name>A0A9X7JVJ6_9ACTN</name>
<comment type="similarity">
    <text evidence="1 8">Belongs to the cytochrome P450 family.</text>
</comment>
<comment type="cofactor">
    <cofactor evidence="7">
        <name>heme</name>
        <dbReference type="ChEBI" id="CHEBI:30413"/>
    </cofactor>
</comment>
<sequence>MYRKATTMSESRALRTAPGALPLLGHSVKLIRDPLGFLESLPAHGGLVEIRLGPVPGYVVCHPALCHQVLVDDQTFDKGGPVIDAVRELVGDGLGTCAHTAHRRQRRLTQPAFHRRRFPGYTAVMADEVDSMTRSWREGERVELFEQLQRLTLRVVTRALFGSTQSPDQVRRISNDMAVAVGSLIWRIVLPRTFRVLPVPANRRYTEALARVHTFIDQMITDYRHGGVDHGDLLSMLLASRDDDGRGLSDAEVHDQVITFFVAGSETVAAALSWTIHLLGRHPEIEHQAAAEAQAVLSGHTASWEDLPRLPIIQRIVTETLRLYPPVWIMTRVVTADTELGGCAISAGSIIVISPYVLHRNSDIFAEPHRFDPGRWLGQGTNLRPNTGYVPFGGGARKCIGEAFSLTETVLVLASILNRWNLRPVPGIRVRLRPAPTLVPRSLAMLPISRNDRKRTEGGGW</sequence>
<dbReference type="PROSITE" id="PS00086">
    <property type="entry name" value="CYTOCHROME_P450"/>
    <property type="match status" value="1"/>
</dbReference>
<keyword evidence="5 7" id="KW-0408">Iron</keyword>
<dbReference type="GO" id="GO:0004497">
    <property type="term" value="F:monooxygenase activity"/>
    <property type="evidence" value="ECO:0007669"/>
    <property type="project" value="UniProtKB-KW"/>
</dbReference>
<evidence type="ECO:0000313" key="9">
    <source>
        <dbReference type="EMBL" id="PSJ30434.1"/>
    </source>
</evidence>
<keyword evidence="4 8" id="KW-0560">Oxidoreductase</keyword>